<feature type="domain" description="Acyl-CoA oxidase/dehydrogenase middle" evidence="8">
    <location>
        <begin position="124"/>
        <end position="218"/>
    </location>
</feature>
<dbReference type="PROSITE" id="PS00072">
    <property type="entry name" value="ACYL_COA_DH_1"/>
    <property type="match status" value="1"/>
</dbReference>
<dbReference type="Pfam" id="PF02771">
    <property type="entry name" value="Acyl-CoA_dh_N"/>
    <property type="match status" value="1"/>
</dbReference>
<evidence type="ECO:0000313" key="11">
    <source>
        <dbReference type="Proteomes" id="UP000272400"/>
    </source>
</evidence>
<dbReference type="Gene3D" id="1.20.140.10">
    <property type="entry name" value="Butyryl-CoA Dehydrogenase, subunit A, domain 3"/>
    <property type="match status" value="2"/>
</dbReference>
<evidence type="ECO:0000256" key="3">
    <source>
        <dbReference type="ARBA" id="ARBA00022630"/>
    </source>
</evidence>
<feature type="domain" description="Acyl-CoA dehydrogenase/oxidase N-terminal" evidence="9">
    <location>
        <begin position="9"/>
        <end position="120"/>
    </location>
</feature>
<evidence type="ECO:0000256" key="5">
    <source>
        <dbReference type="ARBA" id="ARBA00023002"/>
    </source>
</evidence>
<evidence type="ECO:0000259" key="9">
    <source>
        <dbReference type="Pfam" id="PF02771"/>
    </source>
</evidence>
<dbReference type="InterPro" id="IPR009075">
    <property type="entry name" value="AcylCo_DH/oxidase_C"/>
</dbReference>
<evidence type="ECO:0000259" key="8">
    <source>
        <dbReference type="Pfam" id="PF02770"/>
    </source>
</evidence>
<gene>
    <name evidence="10" type="ORF">EDD29_2100</name>
</gene>
<dbReference type="SUPFAM" id="SSF47203">
    <property type="entry name" value="Acyl-CoA dehydrogenase C-terminal domain-like"/>
    <property type="match status" value="2"/>
</dbReference>
<proteinExistence type="inferred from homology"/>
<dbReference type="FunFam" id="2.40.110.10:FF:000011">
    <property type="entry name" value="Acyl-CoA dehydrogenase FadE34"/>
    <property type="match status" value="1"/>
</dbReference>
<dbReference type="AlphaFoldDB" id="A0A3N1CTD3"/>
<dbReference type="Gene3D" id="1.10.540.10">
    <property type="entry name" value="Acyl-CoA dehydrogenase/oxidase, N-terminal domain"/>
    <property type="match status" value="1"/>
</dbReference>
<dbReference type="InterPro" id="IPR006089">
    <property type="entry name" value="Acyl-CoA_DH_CS"/>
</dbReference>
<dbReference type="InterPro" id="IPR037069">
    <property type="entry name" value="AcylCoA_DH/ox_N_sf"/>
</dbReference>
<feature type="domain" description="Acyl-CoA dehydrogenase/oxidase C-terminal" evidence="7">
    <location>
        <begin position="261"/>
        <end position="369"/>
    </location>
</feature>
<dbReference type="InterPro" id="IPR052161">
    <property type="entry name" value="Mycobact_Acyl-CoA_DH"/>
</dbReference>
<dbReference type="SUPFAM" id="SSF56645">
    <property type="entry name" value="Acyl-CoA dehydrogenase NM domain-like"/>
    <property type="match status" value="1"/>
</dbReference>
<keyword evidence="3 6" id="KW-0285">Flavoprotein</keyword>
<evidence type="ECO:0000313" key="10">
    <source>
        <dbReference type="EMBL" id="ROO84573.1"/>
    </source>
</evidence>
<protein>
    <submittedName>
        <fullName evidence="10">Alkylation response protein AidB-like acyl-CoA dehydrogenase</fullName>
    </submittedName>
</protein>
<evidence type="ECO:0000259" key="7">
    <source>
        <dbReference type="Pfam" id="PF00441"/>
    </source>
</evidence>
<keyword evidence="11" id="KW-1185">Reference proteome</keyword>
<evidence type="ECO:0000256" key="4">
    <source>
        <dbReference type="ARBA" id="ARBA00022827"/>
    </source>
</evidence>
<dbReference type="PANTHER" id="PTHR43292:SF4">
    <property type="entry name" value="ACYL-COA DEHYDROGENASE FADE34"/>
    <property type="match status" value="1"/>
</dbReference>
<comment type="similarity">
    <text evidence="2 6">Belongs to the acyl-CoA dehydrogenase family.</text>
</comment>
<evidence type="ECO:0000256" key="2">
    <source>
        <dbReference type="ARBA" id="ARBA00009347"/>
    </source>
</evidence>
<dbReference type="InterPro" id="IPR009100">
    <property type="entry name" value="AcylCoA_DH/oxidase_NM_dom_sf"/>
</dbReference>
<dbReference type="InterPro" id="IPR036250">
    <property type="entry name" value="AcylCo_DH-like_C"/>
</dbReference>
<dbReference type="InterPro" id="IPR013786">
    <property type="entry name" value="AcylCoA_DH/ox_N"/>
</dbReference>
<dbReference type="EMBL" id="RJKE01000001">
    <property type="protein sequence ID" value="ROO84573.1"/>
    <property type="molecule type" value="Genomic_DNA"/>
</dbReference>
<dbReference type="GO" id="GO:0005886">
    <property type="term" value="C:plasma membrane"/>
    <property type="evidence" value="ECO:0007669"/>
    <property type="project" value="TreeGrafter"/>
</dbReference>
<dbReference type="GO" id="GO:0003995">
    <property type="term" value="F:acyl-CoA dehydrogenase activity"/>
    <property type="evidence" value="ECO:0007669"/>
    <property type="project" value="InterPro"/>
</dbReference>
<reference evidence="10 11" key="1">
    <citation type="submission" date="2018-11" db="EMBL/GenBank/DDBJ databases">
        <title>Sequencing the genomes of 1000 actinobacteria strains.</title>
        <authorList>
            <person name="Klenk H.-P."/>
        </authorList>
    </citation>
    <scope>NUCLEOTIDE SEQUENCE [LARGE SCALE GENOMIC DNA]</scope>
    <source>
        <strain evidence="10 11">DSM 44254</strain>
    </source>
</reference>
<dbReference type="Proteomes" id="UP000272400">
    <property type="component" value="Unassembled WGS sequence"/>
</dbReference>
<dbReference type="RefSeq" id="WP_123664174.1">
    <property type="nucleotide sequence ID" value="NZ_RJKE01000001.1"/>
</dbReference>
<keyword evidence="5 6" id="KW-0560">Oxidoreductase</keyword>
<dbReference type="PANTHER" id="PTHR43292">
    <property type="entry name" value="ACYL-COA DEHYDROGENASE"/>
    <property type="match status" value="1"/>
</dbReference>
<comment type="caution">
    <text evidence="10">The sequence shown here is derived from an EMBL/GenBank/DDBJ whole genome shotgun (WGS) entry which is preliminary data.</text>
</comment>
<dbReference type="Gene3D" id="2.40.110.10">
    <property type="entry name" value="Butyryl-CoA Dehydrogenase, subunit A, domain 2"/>
    <property type="match status" value="1"/>
</dbReference>
<dbReference type="Pfam" id="PF00441">
    <property type="entry name" value="Acyl-CoA_dh_1"/>
    <property type="match status" value="2"/>
</dbReference>
<dbReference type="OrthoDB" id="2769798at2"/>
<dbReference type="GO" id="GO:0050660">
    <property type="term" value="F:flavin adenine dinucleotide binding"/>
    <property type="evidence" value="ECO:0007669"/>
    <property type="project" value="InterPro"/>
</dbReference>
<dbReference type="InterPro" id="IPR006091">
    <property type="entry name" value="Acyl-CoA_Oxase/DH_mid-dom"/>
</dbReference>
<evidence type="ECO:0000256" key="1">
    <source>
        <dbReference type="ARBA" id="ARBA00001974"/>
    </source>
</evidence>
<dbReference type="Pfam" id="PF02770">
    <property type="entry name" value="Acyl-CoA_dh_M"/>
    <property type="match status" value="1"/>
</dbReference>
<organism evidence="10 11">
    <name type="scientific">Actinocorallia herbida</name>
    <dbReference type="NCBI Taxonomy" id="58109"/>
    <lineage>
        <taxon>Bacteria</taxon>
        <taxon>Bacillati</taxon>
        <taxon>Actinomycetota</taxon>
        <taxon>Actinomycetes</taxon>
        <taxon>Streptosporangiales</taxon>
        <taxon>Thermomonosporaceae</taxon>
        <taxon>Actinocorallia</taxon>
    </lineage>
</organism>
<dbReference type="InterPro" id="IPR046373">
    <property type="entry name" value="Acyl-CoA_Oxase/DH_mid-dom_sf"/>
</dbReference>
<keyword evidence="4 6" id="KW-0274">FAD</keyword>
<comment type="cofactor">
    <cofactor evidence="1 6">
        <name>FAD</name>
        <dbReference type="ChEBI" id="CHEBI:57692"/>
    </cofactor>
</comment>
<evidence type="ECO:0000256" key="6">
    <source>
        <dbReference type="RuleBase" id="RU362125"/>
    </source>
</evidence>
<name>A0A3N1CTD3_9ACTN</name>
<accession>A0A3N1CTD3</accession>
<feature type="domain" description="Acyl-CoA dehydrogenase/oxidase C-terminal" evidence="7">
    <location>
        <begin position="544"/>
        <end position="651"/>
    </location>
</feature>
<sequence length="686" mass="73982">MTLESDSALRELRSAVRAFVEASYLSGAFEQHCDSWMRGHDPAFSRSLAARGWLGLTWPAEFGGGERSNLARLAVTEELLRYGAPVAAHWMADRQIGPAILRYGTPELKARFLPGIVSGEITFCVAMSETEAGSDLAAVRTRAEAVEGGWRVNGAKVWTSNAHRSTHAYLLARTDASGKKHEGLTEFVLDLASPGISIRPILDLAGEHHFNEVVFDDVFVPADQVLGTVGGGWTQVTEQLSFERGGVERVLSTYPLLVAFKNLAYDAASKRALGELTGRLKALRGLARDVAGEMDAGRAPIREAAVLKLLGTAFEKDVVSVARHATGARPDPGGGRLPRLLAESVLAAPGFTLRGGTTEVLGTIVARGLDTARPRSFIRDIAHDVLRDEEPRTDSELWVMRLADLGWHDAEDADLLALLETLGELGICVPLAETALANALVPPNRRMEMATVVPVPGAGLRVTREDDCLVLDGSIRGVPWAAVSPLVVLVLGDELVLLDGGVMGWRVEPGWDLAGEPYDTIHFNESLIEPHERVPNPWPTGAVLERAALLRSARTVGAMRAALRLSVQHTRDRTQFGRPLRDFQAVSQTLARAAAHLALAESALARATDGYGIAALRIVLAEAADEIAAAAHQVHGAIGVTREHRLHHHTRLLWASRDDGAPAHHWADLLADAARDSDLLWDLTGD</sequence>